<name>A0ABZ2G392_9SPHN</name>
<evidence type="ECO:0000313" key="2">
    <source>
        <dbReference type="EMBL" id="WWM70864.1"/>
    </source>
</evidence>
<dbReference type="InterPro" id="IPR013783">
    <property type="entry name" value="Ig-like_fold"/>
</dbReference>
<evidence type="ECO:0000259" key="1">
    <source>
        <dbReference type="Pfam" id="PF00345"/>
    </source>
</evidence>
<protein>
    <submittedName>
        <fullName evidence="2">Fimbria/pilus periplasmic chaperone</fullName>
    </submittedName>
</protein>
<dbReference type="InterPro" id="IPR008962">
    <property type="entry name" value="PapD-like_sf"/>
</dbReference>
<reference evidence="2 3" key="1">
    <citation type="submission" date="2024-02" db="EMBL/GenBank/DDBJ databases">
        <title>Full genome sequence of Sphingomonas kaistensis.</title>
        <authorList>
            <person name="Poletto B.L."/>
            <person name="Silva G."/>
            <person name="Galante D."/>
            <person name="Campos K.R."/>
            <person name="Santos M.B.N."/>
            <person name="Sacchi C.T."/>
        </authorList>
    </citation>
    <scope>NUCLEOTIDE SEQUENCE [LARGE SCALE GENOMIC DNA]</scope>
    <source>
        <strain evidence="2 3">MA4R</strain>
    </source>
</reference>
<sequence>MIELAPGQSNRRDIELLNEGDNRAYVLTEPFEIIAPGTASEQRIPATDPEQAGLLVSPARMIVEARQRKLIRLSAIDPSPTRERVYRLTVRPVPGELLPDQQGLQVTVGYDVLVLVRSPAALARLTGRWQGDRLTITNEGSASAELSDGRGCIAATRACRPLVGKRLYAGASWTVDAGQADRLSFIVKTAGAPTHQLFERHP</sequence>
<dbReference type="Proteomes" id="UP001382935">
    <property type="component" value="Chromosome"/>
</dbReference>
<feature type="domain" description="Pili assembly chaperone N-terminal" evidence="1">
    <location>
        <begin position="45"/>
        <end position="120"/>
    </location>
</feature>
<dbReference type="EMBL" id="CP145607">
    <property type="protein sequence ID" value="WWM70864.1"/>
    <property type="molecule type" value="Genomic_DNA"/>
</dbReference>
<evidence type="ECO:0000313" key="3">
    <source>
        <dbReference type="Proteomes" id="UP001382935"/>
    </source>
</evidence>
<dbReference type="InterPro" id="IPR016147">
    <property type="entry name" value="Pili_assmbl_chaperone_N"/>
</dbReference>
<dbReference type="Pfam" id="PF00345">
    <property type="entry name" value="PapD_N"/>
    <property type="match status" value="1"/>
</dbReference>
<proteinExistence type="predicted"/>
<gene>
    <name evidence="2" type="ORF">V6R86_09300</name>
</gene>
<dbReference type="Gene3D" id="2.60.40.10">
    <property type="entry name" value="Immunoglobulins"/>
    <property type="match status" value="1"/>
</dbReference>
<keyword evidence="3" id="KW-1185">Reference proteome</keyword>
<dbReference type="RefSeq" id="WP_338503999.1">
    <property type="nucleotide sequence ID" value="NZ_CP145607.1"/>
</dbReference>
<organism evidence="2 3">
    <name type="scientific">Sphingomonas kaistensis</name>
    <dbReference type="NCBI Taxonomy" id="298708"/>
    <lineage>
        <taxon>Bacteria</taxon>
        <taxon>Pseudomonadati</taxon>
        <taxon>Pseudomonadota</taxon>
        <taxon>Alphaproteobacteria</taxon>
        <taxon>Sphingomonadales</taxon>
        <taxon>Sphingomonadaceae</taxon>
        <taxon>Sphingomonas</taxon>
    </lineage>
</organism>
<dbReference type="SUPFAM" id="SSF49354">
    <property type="entry name" value="PapD-like"/>
    <property type="match status" value="1"/>
</dbReference>
<accession>A0ABZ2G392</accession>